<dbReference type="RefSeq" id="WP_379662768.1">
    <property type="nucleotide sequence ID" value="NZ_JBHUDG010000016.1"/>
</dbReference>
<evidence type="ECO:0000313" key="15">
    <source>
        <dbReference type="Proteomes" id="UP001597118"/>
    </source>
</evidence>
<dbReference type="PANTHER" id="PTHR30400:SF0">
    <property type="entry name" value="BIOSYNTHETIC PEPTIDOGLYCAN TRANSGLYCOSYLASE"/>
    <property type="match status" value="1"/>
</dbReference>
<evidence type="ECO:0000256" key="4">
    <source>
        <dbReference type="ARBA" id="ARBA00022679"/>
    </source>
</evidence>
<dbReference type="Pfam" id="PF00912">
    <property type="entry name" value="Transgly"/>
    <property type="match status" value="1"/>
</dbReference>
<accession>A0ABW4ICC0</accession>
<evidence type="ECO:0000256" key="2">
    <source>
        <dbReference type="ARBA" id="ARBA00022519"/>
    </source>
</evidence>
<reference evidence="15" key="1">
    <citation type="journal article" date="2019" name="Int. J. Syst. Evol. Microbiol.">
        <title>The Global Catalogue of Microorganisms (GCM) 10K type strain sequencing project: providing services to taxonomists for standard genome sequencing and annotation.</title>
        <authorList>
            <consortium name="The Broad Institute Genomics Platform"/>
            <consortium name="The Broad Institute Genome Sequencing Center for Infectious Disease"/>
            <person name="Wu L."/>
            <person name="Ma J."/>
        </authorList>
    </citation>
    <scope>NUCLEOTIDE SEQUENCE [LARGE SCALE GENOMIC DNA]</scope>
    <source>
        <strain evidence="15">CCUG 53762</strain>
    </source>
</reference>
<evidence type="ECO:0000256" key="12">
    <source>
        <dbReference type="SAM" id="Phobius"/>
    </source>
</evidence>
<proteinExistence type="predicted"/>
<evidence type="ECO:0000256" key="9">
    <source>
        <dbReference type="ARBA" id="ARBA00023136"/>
    </source>
</evidence>
<evidence type="ECO:0000256" key="3">
    <source>
        <dbReference type="ARBA" id="ARBA00022676"/>
    </source>
</evidence>
<evidence type="ECO:0000256" key="10">
    <source>
        <dbReference type="ARBA" id="ARBA00023316"/>
    </source>
</evidence>
<dbReference type="Gene3D" id="1.10.3810.10">
    <property type="entry name" value="Biosynthetic peptidoglycan transglycosylase-like"/>
    <property type="match status" value="1"/>
</dbReference>
<evidence type="ECO:0000256" key="1">
    <source>
        <dbReference type="ARBA" id="ARBA00022475"/>
    </source>
</evidence>
<keyword evidence="5 12" id="KW-0812">Transmembrane</keyword>
<sequence length="711" mass="81486">MRNFSGKLNFTRLKKPLLITAITVFAVFICAGTYAYLKRDALLKTAIGKVKKKAKEKYNLNVNFGSYGFKGLSSVHFNNINVVPEERDSLSHIDDLTIDIKWFPLIFGDVKIAEFYLNNGKLNFVKKDSISNYDFLFKKDTTDNKSQKTEVDFASLANKLIHQVLDKIPDDMDVENFRISYTSDTSSMHIHIPQAKIVNKQLSSKIIINNDFSTWHLTGMVNPSREKIDLKLFAENKKVELPILEEKYGLKLNFDTVSAELNKARKSGKEFELVGNWSIKNLLIKHPRISLDDVIVPDASIDAKIVIGKSFFSVDSSSLVKIGQAEFSPFLRIDLKPHRIYQIKLDVPDQKAQHIFDAFPIGLFESLEGIKVNGKLGYRFDFAFDTSTPDSVVLNSALRPSHDFRILEYGKVNLQKINGPFIYTPYEKGKPVRDILVSDQNPNFVRLDQISSNLKNAILTAEDPSFFTHKGFVEQSIKQSISTNFKTKSFKRGGSTISMQLVKNIFLNRNKTIARKVEEMLIVWLIENQRLSTKSRMFEVYLNIIEWGRNIYGIKEASNYYFGKHPMDLSVGESIYLAHIVPKPKSSLYSWQSDGSLKPYLHGYFNLIGRLMAGKGYIERDSSGYGFYSVHLRESLRLQIAPTDTLAKDTLSEDQSEDLFRLFNIKKDSVSHVSNTLKKIFSAKEDTVAEKTNKELRQERRQQRREERRNK</sequence>
<name>A0ABW4ICC0_9SPHI</name>
<feature type="domain" description="Glycosyl transferase family 51" evidence="13">
    <location>
        <begin position="430"/>
        <end position="586"/>
    </location>
</feature>
<keyword evidence="9 12" id="KW-0472">Membrane</keyword>
<protein>
    <submittedName>
        <fullName evidence="14">Transglycosylase domain-containing protein</fullName>
    </submittedName>
</protein>
<evidence type="ECO:0000256" key="11">
    <source>
        <dbReference type="SAM" id="MobiDB-lite"/>
    </source>
</evidence>
<dbReference type="InterPro" id="IPR011812">
    <property type="entry name" value="Pep_trsgly"/>
</dbReference>
<dbReference type="SUPFAM" id="SSF53955">
    <property type="entry name" value="Lysozyme-like"/>
    <property type="match status" value="1"/>
</dbReference>
<comment type="caution">
    <text evidence="14">The sequence shown here is derived from an EMBL/GenBank/DDBJ whole genome shotgun (WGS) entry which is preliminary data.</text>
</comment>
<gene>
    <name evidence="14" type="ORF">ACFSAH_10915</name>
</gene>
<keyword evidence="15" id="KW-1185">Reference proteome</keyword>
<evidence type="ECO:0000256" key="6">
    <source>
        <dbReference type="ARBA" id="ARBA00022960"/>
    </source>
</evidence>
<keyword evidence="8 12" id="KW-1133">Transmembrane helix</keyword>
<keyword evidence="2" id="KW-0997">Cell inner membrane</keyword>
<dbReference type="EMBL" id="JBHUDG010000016">
    <property type="protein sequence ID" value="MFD1630391.1"/>
    <property type="molecule type" value="Genomic_DNA"/>
</dbReference>
<organism evidence="14 15">
    <name type="scientific">Pseudopedobacter beijingensis</name>
    <dbReference type="NCBI Taxonomy" id="1207056"/>
    <lineage>
        <taxon>Bacteria</taxon>
        <taxon>Pseudomonadati</taxon>
        <taxon>Bacteroidota</taxon>
        <taxon>Sphingobacteriia</taxon>
        <taxon>Sphingobacteriales</taxon>
        <taxon>Sphingobacteriaceae</taxon>
        <taxon>Pseudopedobacter</taxon>
    </lineage>
</organism>
<keyword evidence="7" id="KW-0573">Peptidoglycan synthesis</keyword>
<dbReference type="Proteomes" id="UP001597118">
    <property type="component" value="Unassembled WGS sequence"/>
</dbReference>
<feature type="transmembrane region" description="Helical" evidence="12">
    <location>
        <begin position="16"/>
        <end position="37"/>
    </location>
</feature>
<evidence type="ECO:0000256" key="5">
    <source>
        <dbReference type="ARBA" id="ARBA00022692"/>
    </source>
</evidence>
<keyword evidence="6" id="KW-0133">Cell shape</keyword>
<dbReference type="PANTHER" id="PTHR30400">
    <property type="entry name" value="MONOFUNCTIONAL BIOSYNTHETIC PEPTIDOGLYCAN TRANSGLYCOSYLASE"/>
    <property type="match status" value="1"/>
</dbReference>
<evidence type="ECO:0000313" key="14">
    <source>
        <dbReference type="EMBL" id="MFD1630391.1"/>
    </source>
</evidence>
<keyword evidence="4" id="KW-0808">Transferase</keyword>
<evidence type="ECO:0000256" key="7">
    <source>
        <dbReference type="ARBA" id="ARBA00022984"/>
    </source>
</evidence>
<keyword evidence="1" id="KW-1003">Cell membrane</keyword>
<dbReference type="InterPro" id="IPR023346">
    <property type="entry name" value="Lysozyme-like_dom_sf"/>
</dbReference>
<evidence type="ECO:0000256" key="8">
    <source>
        <dbReference type="ARBA" id="ARBA00022989"/>
    </source>
</evidence>
<feature type="region of interest" description="Disordered" evidence="11">
    <location>
        <begin position="690"/>
        <end position="711"/>
    </location>
</feature>
<evidence type="ECO:0000259" key="13">
    <source>
        <dbReference type="Pfam" id="PF00912"/>
    </source>
</evidence>
<keyword evidence="10" id="KW-0961">Cell wall biogenesis/degradation</keyword>
<dbReference type="InterPro" id="IPR001264">
    <property type="entry name" value="Glyco_trans_51"/>
</dbReference>
<keyword evidence="3" id="KW-0328">Glycosyltransferase</keyword>
<dbReference type="InterPro" id="IPR036950">
    <property type="entry name" value="PBP_transglycosylase"/>
</dbReference>